<evidence type="ECO:0000313" key="5">
    <source>
        <dbReference type="EMBL" id="CAC5403649.1"/>
    </source>
</evidence>
<accession>A0A6J8D704</accession>
<dbReference type="InterPro" id="IPR000569">
    <property type="entry name" value="HECT_dom"/>
</dbReference>
<dbReference type="PROSITE" id="PS50237">
    <property type="entry name" value="HECT"/>
    <property type="match status" value="1"/>
</dbReference>
<dbReference type="Proteomes" id="UP000507470">
    <property type="component" value="Unassembled WGS sequence"/>
</dbReference>
<keyword evidence="1 2" id="KW-0833">Ubl conjugation pathway</keyword>
<protein>
    <recommendedName>
        <fullName evidence="4">HECT domain-containing protein</fullName>
    </recommendedName>
</protein>
<feature type="compositionally biased region" description="Basic and acidic residues" evidence="3">
    <location>
        <begin position="159"/>
        <end position="170"/>
    </location>
</feature>
<evidence type="ECO:0000256" key="2">
    <source>
        <dbReference type="PROSITE-ProRule" id="PRU00104"/>
    </source>
</evidence>
<dbReference type="Gene3D" id="3.90.1750.10">
    <property type="entry name" value="Hect, E3 ligase catalytic domains"/>
    <property type="match status" value="1"/>
</dbReference>
<gene>
    <name evidence="5" type="ORF">MCOR_37524</name>
</gene>
<dbReference type="Gene3D" id="1.10.10.60">
    <property type="entry name" value="Homeodomain-like"/>
    <property type="match status" value="1"/>
</dbReference>
<evidence type="ECO:0000256" key="1">
    <source>
        <dbReference type="ARBA" id="ARBA00022786"/>
    </source>
</evidence>
<dbReference type="AlphaFoldDB" id="A0A6J8D704"/>
<dbReference type="PANTHER" id="PTHR47595">
    <property type="entry name" value="HEAT SHOCK 70 KDA PROTEIN 14"/>
    <property type="match status" value="1"/>
</dbReference>
<evidence type="ECO:0000256" key="3">
    <source>
        <dbReference type="SAM" id="MobiDB-lite"/>
    </source>
</evidence>
<comment type="caution">
    <text evidence="2">Lacks conserved residue(s) required for the propagation of feature annotation.</text>
</comment>
<dbReference type="InterPro" id="IPR035983">
    <property type="entry name" value="Hect_E3_ubiquitin_ligase"/>
</dbReference>
<feature type="region of interest" description="Disordered" evidence="3">
    <location>
        <begin position="142"/>
        <end position="190"/>
    </location>
</feature>
<proteinExistence type="predicted"/>
<keyword evidence="6" id="KW-1185">Reference proteome</keyword>
<evidence type="ECO:0000313" key="6">
    <source>
        <dbReference type="Proteomes" id="UP000507470"/>
    </source>
</evidence>
<dbReference type="OrthoDB" id="6152329at2759"/>
<dbReference type="InterPro" id="IPR044822">
    <property type="entry name" value="Myb_DNA-bind_4"/>
</dbReference>
<organism evidence="5 6">
    <name type="scientific">Mytilus coruscus</name>
    <name type="common">Sea mussel</name>
    <dbReference type="NCBI Taxonomy" id="42192"/>
    <lineage>
        <taxon>Eukaryota</taxon>
        <taxon>Metazoa</taxon>
        <taxon>Spiralia</taxon>
        <taxon>Lophotrochozoa</taxon>
        <taxon>Mollusca</taxon>
        <taxon>Bivalvia</taxon>
        <taxon>Autobranchia</taxon>
        <taxon>Pteriomorphia</taxon>
        <taxon>Mytilida</taxon>
        <taxon>Mytiloidea</taxon>
        <taxon>Mytilidae</taxon>
        <taxon>Mytilinae</taxon>
        <taxon>Mytilus</taxon>
    </lineage>
</organism>
<dbReference type="Pfam" id="PF13837">
    <property type="entry name" value="Myb_DNA-bind_4"/>
    <property type="match status" value="1"/>
</dbReference>
<dbReference type="EMBL" id="CACVKT020006800">
    <property type="protein sequence ID" value="CAC5403649.1"/>
    <property type="molecule type" value="Genomic_DNA"/>
</dbReference>
<dbReference type="GO" id="GO:0004842">
    <property type="term" value="F:ubiquitin-protein transferase activity"/>
    <property type="evidence" value="ECO:0007669"/>
    <property type="project" value="InterPro"/>
</dbReference>
<dbReference type="PANTHER" id="PTHR47595:SF1">
    <property type="entry name" value="MYB_SANT-LIKE DNA-BINDING DOMAIN-CONTAINING PROTEIN"/>
    <property type="match status" value="1"/>
</dbReference>
<dbReference type="SUPFAM" id="SSF56204">
    <property type="entry name" value="Hect, E3 ligase catalytic domain"/>
    <property type="match status" value="1"/>
</dbReference>
<name>A0A6J8D704_MYTCO</name>
<feature type="domain" description="HECT" evidence="4">
    <location>
        <begin position="171"/>
        <end position="203"/>
    </location>
</feature>
<reference evidence="5 6" key="1">
    <citation type="submission" date="2020-06" db="EMBL/GenBank/DDBJ databases">
        <authorList>
            <person name="Li R."/>
            <person name="Bekaert M."/>
        </authorList>
    </citation>
    <scope>NUCLEOTIDE SEQUENCE [LARGE SCALE GENOMIC DNA]</scope>
    <source>
        <strain evidence="6">wild</strain>
    </source>
</reference>
<sequence length="289" mass="33776">MTSWWSSRHIDVICVYAHKFDMSDNNLQRGNTWSLMETFCLIQCWADDAIEAELSWTHRNRYVYEKISYKMKEHGYVRSWDACRTKIRALRAQYLKAKQQNNTSGQERAKFAYFEEIDKFMGTRPIVQPELRKLVLKNESAETETSQKDDINANLDQGVEEKEQKKEINQKKPISKKRKRKRDDTFGEQGIDNGGLTREFLQLAVTAIKQFGIFEGEEDYKNIAMNYSGFEEKDYKIYGQIISYSLVHGEPAPTFLVKICTMIEESANDKEYIDSVEQISAIVMQDAYI</sequence>
<evidence type="ECO:0000259" key="4">
    <source>
        <dbReference type="PROSITE" id="PS50237"/>
    </source>
</evidence>